<accession>A0A4R3Z8B3</accession>
<sequence>MSVDIVIKQKGFFKKKLSLKDILMNHFAYGCYDDNYILKPNECDKNEVILYNPNHIARGISVVWNEAETNQIGLHMLLPTTCEEIDDFYMLIEHLCRLWKTDSFEQDGEIHSIKEIETIKLGLKDFNYDTMKSFLTEHENGNFFCAMWPYYFNSKDVMNWLDDHELSHFSKDIHNNQVIDLYYCAPRYYRMKDEQILGVYTITATVDTVFPTEPLTPFSCVNFQTGESITANQNIVTFYSLEKEEILGDVPFDDFMSEISKKELHEFDALHFYFDGLSEEEIESLNQKFPSRMG</sequence>
<dbReference type="GeneID" id="98913992"/>
<comment type="caution">
    <text evidence="1">The sequence shown here is derived from an EMBL/GenBank/DDBJ whole genome shotgun (WGS) entry which is preliminary data.</text>
</comment>
<proteinExistence type="predicted"/>
<name>A0A4R3Z8B3_9FIRM</name>
<dbReference type="RefSeq" id="WP_066445537.1">
    <property type="nucleotide sequence ID" value="NZ_JANKBF010000002.1"/>
</dbReference>
<dbReference type="AlphaFoldDB" id="A0A4R3Z8B3"/>
<dbReference type="Pfam" id="PF14132">
    <property type="entry name" value="DUF4299"/>
    <property type="match status" value="1"/>
</dbReference>
<dbReference type="Proteomes" id="UP000295515">
    <property type="component" value="Unassembled WGS sequence"/>
</dbReference>
<protein>
    <submittedName>
        <fullName evidence="1">Uncharacterized protein DUF4299</fullName>
    </submittedName>
</protein>
<evidence type="ECO:0000313" key="2">
    <source>
        <dbReference type="Proteomes" id="UP000295515"/>
    </source>
</evidence>
<dbReference type="EMBL" id="SMCQ01000001">
    <property type="protein sequence ID" value="TCW02863.1"/>
    <property type="molecule type" value="Genomic_DNA"/>
</dbReference>
<gene>
    <name evidence="1" type="ORF">EDD60_101167</name>
</gene>
<keyword evidence="2" id="KW-1185">Reference proteome</keyword>
<organism evidence="1 2">
    <name type="scientific">Longibaculum muris</name>
    <dbReference type="NCBI Taxonomy" id="1796628"/>
    <lineage>
        <taxon>Bacteria</taxon>
        <taxon>Bacillati</taxon>
        <taxon>Bacillota</taxon>
        <taxon>Erysipelotrichia</taxon>
        <taxon>Erysipelotrichales</taxon>
        <taxon>Coprobacillaceae</taxon>
        <taxon>Longibaculum</taxon>
    </lineage>
</organism>
<evidence type="ECO:0000313" key="1">
    <source>
        <dbReference type="EMBL" id="TCW02863.1"/>
    </source>
</evidence>
<dbReference type="InterPro" id="IPR025387">
    <property type="entry name" value="DUF4299"/>
</dbReference>
<reference evidence="1 2" key="1">
    <citation type="submission" date="2019-03" db="EMBL/GenBank/DDBJ databases">
        <title>Genomic Encyclopedia of Type Strains, Phase IV (KMG-IV): sequencing the most valuable type-strain genomes for metagenomic binning, comparative biology and taxonomic classification.</title>
        <authorList>
            <person name="Goeker M."/>
        </authorList>
    </citation>
    <scope>NUCLEOTIDE SEQUENCE [LARGE SCALE GENOMIC DNA]</scope>
    <source>
        <strain evidence="1 2">DSM 29487</strain>
    </source>
</reference>